<dbReference type="InterPro" id="IPR010658">
    <property type="entry name" value="Nodulin-like"/>
</dbReference>
<feature type="transmembrane region" description="Helical" evidence="6">
    <location>
        <begin position="423"/>
        <end position="443"/>
    </location>
</feature>
<evidence type="ECO:0000256" key="1">
    <source>
        <dbReference type="ARBA" id="ARBA00004141"/>
    </source>
</evidence>
<keyword evidence="3 6" id="KW-1133">Transmembrane helix</keyword>
<feature type="compositionally biased region" description="Polar residues" evidence="5">
    <location>
        <begin position="299"/>
        <end position="314"/>
    </location>
</feature>
<dbReference type="AlphaFoldDB" id="A0A167XXD6"/>
<feature type="transmembrane region" description="Helical" evidence="6">
    <location>
        <begin position="449"/>
        <end position="472"/>
    </location>
</feature>
<feature type="transmembrane region" description="Helical" evidence="6">
    <location>
        <begin position="77"/>
        <end position="93"/>
    </location>
</feature>
<evidence type="ECO:0000259" key="7">
    <source>
        <dbReference type="Pfam" id="PF06813"/>
    </source>
</evidence>
<dbReference type="PANTHER" id="PTHR21576">
    <property type="entry name" value="UNCHARACTERIZED NODULIN-LIKE PROTEIN"/>
    <property type="match status" value="1"/>
</dbReference>
<feature type="transmembrane region" description="Helical" evidence="6">
    <location>
        <begin position="533"/>
        <end position="550"/>
    </location>
</feature>
<evidence type="ECO:0000256" key="3">
    <source>
        <dbReference type="ARBA" id="ARBA00022989"/>
    </source>
</evidence>
<evidence type="ECO:0000256" key="4">
    <source>
        <dbReference type="ARBA" id="ARBA00023136"/>
    </source>
</evidence>
<protein>
    <submittedName>
        <fullName evidence="8">MFS transporter</fullName>
    </submittedName>
</protein>
<sequence>MTFVSIPIPRAATIIAATLVALASGTNYAYSAWSPQFAHRMHLSSTKINLIGTSANLGMYATGAFTGKFTDSNGPRPSGFIGALCIALGYFPLQKAYANGPGSMNMFFLCFFSFLTGVGGCIAFQASLKTAATNFPRHRGTATAFPLAAYGLSAFFFSSIAAAAFHDDTGSFLMLLAIAPGTIALISTFFIKTFPPSAYHSVRRSERPESTGVISNRAYTEPGTQETTPLCSGDTYDSINTTTTTTITSSSNLRDAEAGHPTSMAIDENNAASTPSSNARGSSDNRGNTANDDNAMAVSETSSLMSGRNSTSSHNSDDMPPTASHHHSLYTDVRGWDLLNKIEFWQLVALLGLLSGIGLMTINNIGNDVKSLWVHWDHEALPGFIQKQQVLQVSILSIFSCCGRLLSGIGSDVLVNKLHISRVWCIFVSSLVFCFAQVAATQITNPHHLIVISSTTGLAYGFLFGVFPSIVAHVFGVGGLSQNWGVLCLAPVLSGNVFNLMYGSIYDHHSIVEPNGQRGCEDGVDCYRATYEFTVLAGIAGAAVSLWTIWHEKKLVERLHAGKERD</sequence>
<feature type="transmembrane region" description="Helical" evidence="6">
    <location>
        <begin position="344"/>
        <end position="362"/>
    </location>
</feature>
<dbReference type="PANTHER" id="PTHR21576:SF158">
    <property type="entry name" value="RIBOSOMAL RNA-PROCESSING PROTEIN 12-LIKE CONSERVED DOMAIN-CONTAINING PROTEIN"/>
    <property type="match status" value="1"/>
</dbReference>
<organism evidence="8 9">
    <name type="scientific">Ascosphaera apis ARSEF 7405</name>
    <dbReference type="NCBI Taxonomy" id="392613"/>
    <lineage>
        <taxon>Eukaryota</taxon>
        <taxon>Fungi</taxon>
        <taxon>Dikarya</taxon>
        <taxon>Ascomycota</taxon>
        <taxon>Pezizomycotina</taxon>
        <taxon>Eurotiomycetes</taxon>
        <taxon>Eurotiomycetidae</taxon>
        <taxon>Onygenales</taxon>
        <taxon>Ascosphaeraceae</taxon>
        <taxon>Ascosphaera</taxon>
    </lineage>
</organism>
<feature type="region of interest" description="Disordered" evidence="5">
    <location>
        <begin position="266"/>
        <end position="325"/>
    </location>
</feature>
<keyword evidence="4 6" id="KW-0472">Membrane</keyword>
<feature type="compositionally biased region" description="Polar residues" evidence="5">
    <location>
        <begin position="270"/>
        <end position="292"/>
    </location>
</feature>
<accession>A0A167XXD6</accession>
<dbReference type="Pfam" id="PF06813">
    <property type="entry name" value="Nodulin-like"/>
    <property type="match status" value="1"/>
</dbReference>
<feature type="region of interest" description="Disordered" evidence="5">
    <location>
        <begin position="202"/>
        <end position="237"/>
    </location>
</feature>
<dbReference type="VEuPathDB" id="FungiDB:AAP_03689"/>
<dbReference type="EMBL" id="AZGZ01000016">
    <property type="protein sequence ID" value="KZZ90594.1"/>
    <property type="molecule type" value="Genomic_DNA"/>
</dbReference>
<proteinExistence type="predicted"/>
<comment type="subcellular location">
    <subcellularLocation>
        <location evidence="1">Membrane</location>
        <topology evidence="1">Multi-pass membrane protein</topology>
    </subcellularLocation>
</comment>
<gene>
    <name evidence="8" type="ORF">AAP_03689</name>
</gene>
<dbReference type="SUPFAM" id="SSF103473">
    <property type="entry name" value="MFS general substrate transporter"/>
    <property type="match status" value="1"/>
</dbReference>
<evidence type="ECO:0000256" key="5">
    <source>
        <dbReference type="SAM" id="MobiDB-lite"/>
    </source>
</evidence>
<evidence type="ECO:0000313" key="8">
    <source>
        <dbReference type="EMBL" id="KZZ90594.1"/>
    </source>
</evidence>
<dbReference type="Gene3D" id="1.20.1250.20">
    <property type="entry name" value="MFS general substrate transporter like domains"/>
    <property type="match status" value="2"/>
</dbReference>
<evidence type="ECO:0000256" key="2">
    <source>
        <dbReference type="ARBA" id="ARBA00022692"/>
    </source>
</evidence>
<keyword evidence="2 6" id="KW-0812">Transmembrane</keyword>
<feature type="transmembrane region" description="Helical" evidence="6">
    <location>
        <begin position="172"/>
        <end position="194"/>
    </location>
</feature>
<feature type="transmembrane region" description="Helical" evidence="6">
    <location>
        <begin position="147"/>
        <end position="166"/>
    </location>
</feature>
<reference evidence="8 9" key="1">
    <citation type="journal article" date="2016" name="Genome Biol. Evol.">
        <title>Divergent and convergent evolution of fungal pathogenicity.</title>
        <authorList>
            <person name="Shang Y."/>
            <person name="Xiao G."/>
            <person name="Zheng P."/>
            <person name="Cen K."/>
            <person name="Zhan S."/>
            <person name="Wang C."/>
        </authorList>
    </citation>
    <scope>NUCLEOTIDE SEQUENCE [LARGE SCALE GENOMIC DNA]</scope>
    <source>
        <strain evidence="8 9">ARSEF 7405</strain>
    </source>
</reference>
<dbReference type="OrthoDB" id="410267at2759"/>
<feature type="transmembrane region" description="Helical" evidence="6">
    <location>
        <begin position="105"/>
        <end position="126"/>
    </location>
</feature>
<dbReference type="InterPro" id="IPR036259">
    <property type="entry name" value="MFS_trans_sf"/>
</dbReference>
<feature type="compositionally biased region" description="Polar residues" evidence="5">
    <location>
        <begin position="212"/>
        <end position="230"/>
    </location>
</feature>
<keyword evidence="9" id="KW-1185">Reference proteome</keyword>
<dbReference type="Proteomes" id="UP000242877">
    <property type="component" value="Unassembled WGS sequence"/>
</dbReference>
<feature type="domain" description="Nodulin-like" evidence="7">
    <location>
        <begin position="13"/>
        <end position="207"/>
    </location>
</feature>
<evidence type="ECO:0000313" key="9">
    <source>
        <dbReference type="Proteomes" id="UP000242877"/>
    </source>
</evidence>
<dbReference type="GO" id="GO:0000329">
    <property type="term" value="C:fungal-type vacuole membrane"/>
    <property type="evidence" value="ECO:0007669"/>
    <property type="project" value="TreeGrafter"/>
</dbReference>
<name>A0A167XXD6_9EURO</name>
<comment type="caution">
    <text evidence="8">The sequence shown here is derived from an EMBL/GenBank/DDBJ whole genome shotgun (WGS) entry which is preliminary data.</text>
</comment>
<feature type="transmembrane region" description="Helical" evidence="6">
    <location>
        <begin position="484"/>
        <end position="505"/>
    </location>
</feature>
<evidence type="ECO:0000256" key="6">
    <source>
        <dbReference type="SAM" id="Phobius"/>
    </source>
</evidence>